<accession>A0ABY1QIT9</accession>
<reference evidence="1 2" key="1">
    <citation type="submission" date="2017-05" db="EMBL/GenBank/DDBJ databases">
        <authorList>
            <person name="Varghese N."/>
            <person name="Submissions S."/>
        </authorList>
    </citation>
    <scope>NUCLEOTIDE SEQUENCE [LARGE SCALE GENOMIC DNA]</scope>
    <source>
        <strain evidence="1 2">DSM 25457</strain>
    </source>
</reference>
<name>A0ABY1QIT9_9BACT</name>
<keyword evidence="2" id="KW-1185">Reference proteome</keyword>
<evidence type="ECO:0000313" key="1">
    <source>
        <dbReference type="EMBL" id="SMP72531.1"/>
    </source>
</evidence>
<gene>
    <name evidence="1" type="ORF">SAMN06265222_11592</name>
</gene>
<comment type="caution">
    <text evidence="1">The sequence shown here is derived from an EMBL/GenBank/DDBJ whole genome shotgun (WGS) entry which is preliminary data.</text>
</comment>
<proteinExistence type="predicted"/>
<protein>
    <submittedName>
        <fullName evidence="1">Uncharacterized protein</fullName>
    </submittedName>
</protein>
<organism evidence="1 2">
    <name type="scientific">Neorhodopirellula lusitana</name>
    <dbReference type="NCBI Taxonomy" id="445327"/>
    <lineage>
        <taxon>Bacteria</taxon>
        <taxon>Pseudomonadati</taxon>
        <taxon>Planctomycetota</taxon>
        <taxon>Planctomycetia</taxon>
        <taxon>Pirellulales</taxon>
        <taxon>Pirellulaceae</taxon>
        <taxon>Neorhodopirellula</taxon>
    </lineage>
</organism>
<dbReference type="Proteomes" id="UP001158067">
    <property type="component" value="Unassembled WGS sequence"/>
</dbReference>
<evidence type="ECO:0000313" key="2">
    <source>
        <dbReference type="Proteomes" id="UP001158067"/>
    </source>
</evidence>
<sequence>MIARTAVASASTSVFCAPKRWLVTVASQRRSANCVRRLVSGAPSNVVRTTMIIAKLAPKRVANAWTLAEQWQHRAELFFDDSASQEFEQVF</sequence>
<dbReference type="EMBL" id="FXUG01000015">
    <property type="protein sequence ID" value="SMP72531.1"/>
    <property type="molecule type" value="Genomic_DNA"/>
</dbReference>